<organism evidence="1">
    <name type="scientific">marine sediment metagenome</name>
    <dbReference type="NCBI Taxonomy" id="412755"/>
    <lineage>
        <taxon>unclassified sequences</taxon>
        <taxon>metagenomes</taxon>
        <taxon>ecological metagenomes</taxon>
    </lineage>
</organism>
<feature type="non-terminal residue" evidence="1">
    <location>
        <position position="1"/>
    </location>
</feature>
<protein>
    <submittedName>
        <fullName evidence="1">Uncharacterized protein</fullName>
    </submittedName>
</protein>
<dbReference type="AlphaFoldDB" id="A0A0F9CMP6"/>
<name>A0A0F9CMP6_9ZZZZ</name>
<comment type="caution">
    <text evidence="1">The sequence shown here is derived from an EMBL/GenBank/DDBJ whole genome shotgun (WGS) entry which is preliminary data.</text>
</comment>
<dbReference type="EMBL" id="LAZR01032593">
    <property type="protein sequence ID" value="KKL50449.1"/>
    <property type="molecule type" value="Genomic_DNA"/>
</dbReference>
<accession>A0A0F9CMP6</accession>
<reference evidence="1" key="1">
    <citation type="journal article" date="2015" name="Nature">
        <title>Complex archaea that bridge the gap between prokaryotes and eukaryotes.</title>
        <authorList>
            <person name="Spang A."/>
            <person name="Saw J.H."/>
            <person name="Jorgensen S.L."/>
            <person name="Zaremba-Niedzwiedzka K."/>
            <person name="Martijn J."/>
            <person name="Lind A.E."/>
            <person name="van Eijk R."/>
            <person name="Schleper C."/>
            <person name="Guy L."/>
            <person name="Ettema T.J."/>
        </authorList>
    </citation>
    <scope>NUCLEOTIDE SEQUENCE</scope>
</reference>
<sequence>QGLIQWDGRTGEAGTIEALEIKEE</sequence>
<gene>
    <name evidence="1" type="ORF">LCGC14_2305400</name>
</gene>
<proteinExistence type="predicted"/>
<evidence type="ECO:0000313" key="1">
    <source>
        <dbReference type="EMBL" id="KKL50449.1"/>
    </source>
</evidence>